<gene>
    <name evidence="13" type="ORF">B2A_06239</name>
</gene>
<name>T1BKL2_9ZZZZ</name>
<dbReference type="GO" id="GO:0046872">
    <property type="term" value="F:metal ion binding"/>
    <property type="evidence" value="ECO:0007669"/>
    <property type="project" value="UniProtKB-KW"/>
</dbReference>
<feature type="non-terminal residue" evidence="13">
    <location>
        <position position="175"/>
    </location>
</feature>
<organism evidence="13">
    <name type="scientific">mine drainage metagenome</name>
    <dbReference type="NCBI Taxonomy" id="410659"/>
    <lineage>
        <taxon>unclassified sequences</taxon>
        <taxon>metagenomes</taxon>
        <taxon>ecological metagenomes</taxon>
    </lineage>
</organism>
<dbReference type="GO" id="GO:0005524">
    <property type="term" value="F:ATP binding"/>
    <property type="evidence" value="ECO:0007669"/>
    <property type="project" value="UniProtKB-KW"/>
</dbReference>
<evidence type="ECO:0000256" key="9">
    <source>
        <dbReference type="ARBA" id="ARBA00022842"/>
    </source>
</evidence>
<sequence>MPRVEEMLYPRRRERFEDRRKERGDRKLLDDFFDHSTLLTVSGLINSGAFLQLDFPVATGKEGGVFRASTAEGFRAVKVYRIGNSSYRRLPAYALDELRRETSIHNFTGLIVAWTRREHTLLGRLAEAGVRVPRPFTHRRNVLVMEYLGDREGPAPRLTEAGLDDPAEAWALVRD</sequence>
<evidence type="ECO:0000259" key="12">
    <source>
        <dbReference type="SMART" id="SM00090"/>
    </source>
</evidence>
<dbReference type="SUPFAM" id="SSF56112">
    <property type="entry name" value="Protein kinase-like (PK-like)"/>
    <property type="match status" value="1"/>
</dbReference>
<reference evidence="13" key="1">
    <citation type="submission" date="2013-08" db="EMBL/GenBank/DDBJ databases">
        <authorList>
            <person name="Mendez C."/>
            <person name="Richter M."/>
            <person name="Ferrer M."/>
            <person name="Sanchez J."/>
        </authorList>
    </citation>
    <scope>NUCLEOTIDE SEQUENCE</scope>
</reference>
<evidence type="ECO:0000313" key="13">
    <source>
        <dbReference type="EMBL" id="EQD53834.1"/>
    </source>
</evidence>
<dbReference type="PANTHER" id="PTHR45723">
    <property type="entry name" value="SERINE/THREONINE-PROTEIN KINASE RIO1"/>
    <property type="match status" value="1"/>
</dbReference>
<comment type="catalytic activity">
    <reaction evidence="11">
        <text>L-seryl-[protein] + ATP = O-phospho-L-seryl-[protein] + ADP + H(+)</text>
        <dbReference type="Rhea" id="RHEA:17989"/>
        <dbReference type="Rhea" id="RHEA-COMP:9863"/>
        <dbReference type="Rhea" id="RHEA-COMP:11604"/>
        <dbReference type="ChEBI" id="CHEBI:15378"/>
        <dbReference type="ChEBI" id="CHEBI:29999"/>
        <dbReference type="ChEBI" id="CHEBI:30616"/>
        <dbReference type="ChEBI" id="CHEBI:83421"/>
        <dbReference type="ChEBI" id="CHEBI:456216"/>
        <dbReference type="EC" id="2.7.11.1"/>
    </reaction>
</comment>
<evidence type="ECO:0000256" key="4">
    <source>
        <dbReference type="ARBA" id="ARBA00022679"/>
    </source>
</evidence>
<dbReference type="EMBL" id="AUZZ01004394">
    <property type="protein sequence ID" value="EQD53834.1"/>
    <property type="molecule type" value="Genomic_DNA"/>
</dbReference>
<comment type="caution">
    <text evidence="13">The sequence shown here is derived from an EMBL/GenBank/DDBJ whole genome shotgun (WGS) entry which is preliminary data.</text>
</comment>
<dbReference type="InterPro" id="IPR051272">
    <property type="entry name" value="RIO-type_Ser/Thr_kinase"/>
</dbReference>
<proteinExistence type="inferred from homology"/>
<keyword evidence="5" id="KW-0479">Metal-binding</keyword>
<evidence type="ECO:0000256" key="5">
    <source>
        <dbReference type="ARBA" id="ARBA00022723"/>
    </source>
</evidence>
<reference evidence="13" key="2">
    <citation type="journal article" date="2014" name="ISME J.">
        <title>Microbial stratification in low pH oxic and suboxic macroscopic growths along an acid mine drainage.</title>
        <authorList>
            <person name="Mendez-Garcia C."/>
            <person name="Mesa V."/>
            <person name="Sprenger R.R."/>
            <person name="Richter M."/>
            <person name="Diez M.S."/>
            <person name="Solano J."/>
            <person name="Bargiela R."/>
            <person name="Golyshina O.V."/>
            <person name="Manteca A."/>
            <person name="Ramos J.L."/>
            <person name="Gallego J.R."/>
            <person name="Llorente I."/>
            <person name="Martins Dos Santos V.A."/>
            <person name="Jensen O.N."/>
            <person name="Pelaez A.I."/>
            <person name="Sanchez J."/>
            <person name="Ferrer M."/>
        </authorList>
    </citation>
    <scope>NUCLEOTIDE SEQUENCE</scope>
</reference>
<evidence type="ECO:0000256" key="2">
    <source>
        <dbReference type="ARBA" id="ARBA00012513"/>
    </source>
</evidence>
<dbReference type="InterPro" id="IPR011009">
    <property type="entry name" value="Kinase-like_dom_sf"/>
</dbReference>
<evidence type="ECO:0000256" key="6">
    <source>
        <dbReference type="ARBA" id="ARBA00022741"/>
    </source>
</evidence>
<feature type="domain" description="RIO kinase" evidence="12">
    <location>
        <begin position="22"/>
        <end position="175"/>
    </location>
</feature>
<evidence type="ECO:0000256" key="10">
    <source>
        <dbReference type="ARBA" id="ARBA00047899"/>
    </source>
</evidence>
<dbReference type="InterPro" id="IPR000687">
    <property type="entry name" value="RIO_kinase"/>
</dbReference>
<evidence type="ECO:0000256" key="8">
    <source>
        <dbReference type="ARBA" id="ARBA00022840"/>
    </source>
</evidence>
<evidence type="ECO:0000256" key="11">
    <source>
        <dbReference type="ARBA" id="ARBA00048679"/>
    </source>
</evidence>
<keyword evidence="7 13" id="KW-0418">Kinase</keyword>
<keyword evidence="9" id="KW-0460">Magnesium</keyword>
<protein>
    <recommendedName>
        <fullName evidence="2">non-specific serine/threonine protein kinase</fullName>
        <ecNumber evidence="2">2.7.11.1</ecNumber>
    </recommendedName>
</protein>
<accession>T1BKL2</accession>
<evidence type="ECO:0000256" key="1">
    <source>
        <dbReference type="ARBA" id="ARBA00009196"/>
    </source>
</evidence>
<dbReference type="Pfam" id="PF01163">
    <property type="entry name" value="RIO1"/>
    <property type="match status" value="1"/>
</dbReference>
<evidence type="ECO:0000256" key="7">
    <source>
        <dbReference type="ARBA" id="ARBA00022777"/>
    </source>
</evidence>
<evidence type="ECO:0000256" key="3">
    <source>
        <dbReference type="ARBA" id="ARBA00022527"/>
    </source>
</evidence>
<dbReference type="InterPro" id="IPR018934">
    <property type="entry name" value="RIO_dom"/>
</dbReference>
<dbReference type="EC" id="2.7.11.1" evidence="2"/>
<comment type="catalytic activity">
    <reaction evidence="10">
        <text>L-threonyl-[protein] + ATP = O-phospho-L-threonyl-[protein] + ADP + H(+)</text>
        <dbReference type="Rhea" id="RHEA:46608"/>
        <dbReference type="Rhea" id="RHEA-COMP:11060"/>
        <dbReference type="Rhea" id="RHEA-COMP:11605"/>
        <dbReference type="ChEBI" id="CHEBI:15378"/>
        <dbReference type="ChEBI" id="CHEBI:30013"/>
        <dbReference type="ChEBI" id="CHEBI:30616"/>
        <dbReference type="ChEBI" id="CHEBI:61977"/>
        <dbReference type="ChEBI" id="CHEBI:456216"/>
        <dbReference type="EC" id="2.7.11.1"/>
    </reaction>
</comment>
<dbReference type="GO" id="GO:0004674">
    <property type="term" value="F:protein serine/threonine kinase activity"/>
    <property type="evidence" value="ECO:0007669"/>
    <property type="project" value="UniProtKB-KW"/>
</dbReference>
<keyword evidence="3 13" id="KW-0723">Serine/threonine-protein kinase</keyword>
<dbReference type="SMART" id="SM00090">
    <property type="entry name" value="RIO"/>
    <property type="match status" value="1"/>
</dbReference>
<keyword evidence="8" id="KW-0067">ATP-binding</keyword>
<dbReference type="Gene3D" id="3.30.200.20">
    <property type="entry name" value="Phosphorylase Kinase, domain 1"/>
    <property type="match status" value="1"/>
</dbReference>
<keyword evidence="4" id="KW-0808">Transferase</keyword>
<keyword evidence="6" id="KW-0547">Nucleotide-binding</keyword>
<dbReference type="AlphaFoldDB" id="T1BKL2"/>
<comment type="similarity">
    <text evidence="1">Belongs to the protein kinase superfamily. RIO-type Ser/Thr kinase family.</text>
</comment>